<evidence type="ECO:0000256" key="1">
    <source>
        <dbReference type="ARBA" id="ARBA00009995"/>
    </source>
</evidence>
<dbReference type="Pfam" id="PF00201">
    <property type="entry name" value="UDPGT"/>
    <property type="match status" value="1"/>
</dbReference>
<evidence type="ECO:0008006" key="6">
    <source>
        <dbReference type="Google" id="ProtNLM"/>
    </source>
</evidence>
<dbReference type="GO" id="GO:0080043">
    <property type="term" value="F:quercetin 3-O-glucosyltransferase activity"/>
    <property type="evidence" value="ECO:0007669"/>
    <property type="project" value="TreeGrafter"/>
</dbReference>
<dbReference type="InterPro" id="IPR035595">
    <property type="entry name" value="UDP_glycos_trans_CS"/>
</dbReference>
<dbReference type="GO" id="GO:0080044">
    <property type="term" value="F:quercetin 7-O-glucosyltransferase activity"/>
    <property type="evidence" value="ECO:0007669"/>
    <property type="project" value="TreeGrafter"/>
</dbReference>
<dbReference type="Proteomes" id="UP001420932">
    <property type="component" value="Unassembled WGS sequence"/>
</dbReference>
<comment type="similarity">
    <text evidence="1 3">Belongs to the UDP-glycosyltransferase family.</text>
</comment>
<keyword evidence="3" id="KW-0328">Glycosyltransferase</keyword>
<comment type="caution">
    <text evidence="4">The sequence shown here is derived from an EMBL/GenBank/DDBJ whole genome shotgun (WGS) entry which is preliminary data.</text>
</comment>
<evidence type="ECO:0000313" key="5">
    <source>
        <dbReference type="Proteomes" id="UP001420932"/>
    </source>
</evidence>
<dbReference type="SUPFAM" id="SSF53756">
    <property type="entry name" value="UDP-Glycosyltransferase/glycogen phosphorylase"/>
    <property type="match status" value="1"/>
</dbReference>
<protein>
    <recommendedName>
        <fullName evidence="6">UDP-glycosyltransferases domain-containing protein</fullName>
    </recommendedName>
</protein>
<dbReference type="EMBL" id="JBBNAF010000010">
    <property type="protein sequence ID" value="KAK9107300.1"/>
    <property type="molecule type" value="Genomic_DNA"/>
</dbReference>
<dbReference type="InterPro" id="IPR002213">
    <property type="entry name" value="UDP_glucos_trans"/>
</dbReference>
<keyword evidence="5" id="KW-1185">Reference proteome</keyword>
<evidence type="ECO:0000256" key="2">
    <source>
        <dbReference type="ARBA" id="ARBA00022679"/>
    </source>
</evidence>
<dbReference type="FunFam" id="3.40.50.2000:FF:000056">
    <property type="entry name" value="Glycosyltransferase"/>
    <property type="match status" value="1"/>
</dbReference>
<dbReference type="PANTHER" id="PTHR11926">
    <property type="entry name" value="GLUCOSYL/GLUCURONOSYL TRANSFERASES"/>
    <property type="match status" value="1"/>
</dbReference>
<gene>
    <name evidence="4" type="ORF">Syun_023311</name>
</gene>
<proteinExistence type="inferred from homology"/>
<dbReference type="CDD" id="cd03784">
    <property type="entry name" value="GT1_Gtf-like"/>
    <property type="match status" value="1"/>
</dbReference>
<dbReference type="PROSITE" id="PS00375">
    <property type="entry name" value="UDPGT"/>
    <property type="match status" value="1"/>
</dbReference>
<evidence type="ECO:0000313" key="4">
    <source>
        <dbReference type="EMBL" id="KAK9107300.1"/>
    </source>
</evidence>
<dbReference type="PANTHER" id="PTHR11926:SF1412">
    <property type="entry name" value="UDP-GLYCOSYLTRANSFERASE 83A1-LIKE"/>
    <property type="match status" value="1"/>
</dbReference>
<reference evidence="4 5" key="1">
    <citation type="submission" date="2024-01" db="EMBL/GenBank/DDBJ databases">
        <title>Genome assemblies of Stephania.</title>
        <authorList>
            <person name="Yang L."/>
        </authorList>
    </citation>
    <scope>NUCLEOTIDE SEQUENCE [LARGE SCALE GENOMIC DNA]</scope>
    <source>
        <strain evidence="4">YNDBR</strain>
        <tissue evidence="4">Leaf</tissue>
    </source>
</reference>
<accession>A0AAP0FBG1</accession>
<keyword evidence="2 3" id="KW-0808">Transferase</keyword>
<dbReference type="AlphaFoldDB" id="A0AAP0FBG1"/>
<evidence type="ECO:0000256" key="3">
    <source>
        <dbReference type="RuleBase" id="RU003718"/>
    </source>
</evidence>
<organism evidence="4 5">
    <name type="scientific">Stephania yunnanensis</name>
    <dbReference type="NCBI Taxonomy" id="152371"/>
    <lineage>
        <taxon>Eukaryota</taxon>
        <taxon>Viridiplantae</taxon>
        <taxon>Streptophyta</taxon>
        <taxon>Embryophyta</taxon>
        <taxon>Tracheophyta</taxon>
        <taxon>Spermatophyta</taxon>
        <taxon>Magnoliopsida</taxon>
        <taxon>Ranunculales</taxon>
        <taxon>Menispermaceae</taxon>
        <taxon>Menispermoideae</taxon>
        <taxon>Cissampelideae</taxon>
        <taxon>Stephania</taxon>
    </lineage>
</organism>
<name>A0AAP0FBG1_9MAGN</name>
<sequence>MDAPHVLVIPHPTQGHVKPLMELSHCLVEHGFKVTFLNKEFNYRLVVSAMSSRVDVEGGKLSDMMWNVMPGHLGELLRRWEYREPPFWPGSGALMASVLNVNKLMADRIIDANGVPYTNKMIQLSPTMPLLNTDDLVWMCMGDPSVQQSIFDLTLKNNSVLELIDYYMCRSCYELEQPVFELFPSIQPIGPILSSSSWGNFWAEDSTCLSWLDQQMDQSVVYVAFGSFTVFIKQHFEELALGLELSGRPFLWVVRPDLMSGEVVEYPVGFIKRVASRGLMVSWAPQKDVLAHPSIACFLTHCGRNSTLEGLSIGVPLLCWPYFADQFLNRTCICESVICGSLVWI</sequence>
<dbReference type="Gene3D" id="3.40.50.2000">
    <property type="entry name" value="Glycogen Phosphorylase B"/>
    <property type="match status" value="3"/>
</dbReference>